<accession>A0ABY5U0E9</accession>
<dbReference type="RefSeq" id="WP_158283344.1">
    <property type="nucleotide sequence ID" value="NZ_CP103866.1"/>
</dbReference>
<gene>
    <name evidence="1" type="ORF">NYR52_10950</name>
</gene>
<name>A0ABY5U0E9_LACSH</name>
<evidence type="ECO:0000313" key="1">
    <source>
        <dbReference type="EMBL" id="UWE02659.1"/>
    </source>
</evidence>
<keyword evidence="2" id="KW-1185">Reference proteome</keyword>
<reference evidence="1" key="1">
    <citation type="submission" date="2022-08" db="EMBL/GenBank/DDBJ databases">
        <title>The complete genome sequence of the thermophilic bacterium Laceyella sacchari FBKL4.010 reveals the basis for tetramethylpyrazine biosynthesis in Moutai-flavor Daqu.</title>
        <authorList>
            <person name="Li D."/>
            <person name="Huang W."/>
            <person name="Wang C."/>
            <person name="Qiu S."/>
        </authorList>
    </citation>
    <scope>NUCLEOTIDE SEQUENCE</scope>
    <source>
        <strain evidence="1">FBKL4.014</strain>
    </source>
</reference>
<dbReference type="Proteomes" id="UP001058650">
    <property type="component" value="Chromosome"/>
</dbReference>
<proteinExistence type="predicted"/>
<sequence>MREIDILLKPAFALHAAFTGGSGNHAVTRSLCIDMASGQRNKGKGVTGDVDGTAY</sequence>
<evidence type="ECO:0000313" key="2">
    <source>
        <dbReference type="Proteomes" id="UP001058650"/>
    </source>
</evidence>
<organism evidence="1 2">
    <name type="scientific">Laceyella sacchari</name>
    <name type="common">Thermoactinomyces thalpophilus</name>
    <dbReference type="NCBI Taxonomy" id="37482"/>
    <lineage>
        <taxon>Bacteria</taxon>
        <taxon>Bacillati</taxon>
        <taxon>Bacillota</taxon>
        <taxon>Bacilli</taxon>
        <taxon>Bacillales</taxon>
        <taxon>Thermoactinomycetaceae</taxon>
        <taxon>Laceyella</taxon>
    </lineage>
</organism>
<protein>
    <submittedName>
        <fullName evidence="1">Uncharacterized protein</fullName>
    </submittedName>
</protein>
<dbReference type="EMBL" id="CP103866">
    <property type="protein sequence ID" value="UWE02659.1"/>
    <property type="molecule type" value="Genomic_DNA"/>
</dbReference>